<feature type="chain" id="PRO_5044279859" evidence="1">
    <location>
        <begin position="26"/>
        <end position="136"/>
    </location>
</feature>
<dbReference type="InterPro" id="IPR036249">
    <property type="entry name" value="Thioredoxin-like_sf"/>
</dbReference>
<dbReference type="EMBL" id="FNQH01000003">
    <property type="protein sequence ID" value="SEA45365.1"/>
    <property type="molecule type" value="Genomic_DNA"/>
</dbReference>
<comment type="caution">
    <text evidence="2">The sequence shown here is derived from an EMBL/GenBank/DDBJ whole genome shotgun (WGS) entry which is preliminary data.</text>
</comment>
<keyword evidence="3" id="KW-1185">Reference proteome</keyword>
<evidence type="ECO:0000313" key="3">
    <source>
        <dbReference type="Proteomes" id="UP000199042"/>
    </source>
</evidence>
<protein>
    <submittedName>
        <fullName evidence="2">Bacteriocin transport accessory protein, putative</fullName>
    </submittedName>
</protein>
<accession>A0AB38A015</accession>
<dbReference type="RefSeq" id="WP_086985608.1">
    <property type="nucleotide sequence ID" value="NZ_FJNA01000001.1"/>
</dbReference>
<proteinExistence type="predicted"/>
<dbReference type="SUPFAM" id="SSF52833">
    <property type="entry name" value="Thioredoxin-like"/>
    <property type="match status" value="1"/>
</dbReference>
<dbReference type="InterPro" id="IPR046698">
    <property type="entry name" value="PedC-like"/>
</dbReference>
<gene>
    <name evidence="2" type="ORF">SAMN04488525_103113</name>
</gene>
<feature type="signal peptide" evidence="1">
    <location>
        <begin position="1"/>
        <end position="25"/>
    </location>
</feature>
<organism evidence="2 3">
    <name type="scientific">Trichococcus collinsii</name>
    <dbReference type="NCBI Taxonomy" id="157076"/>
    <lineage>
        <taxon>Bacteria</taxon>
        <taxon>Bacillati</taxon>
        <taxon>Bacillota</taxon>
        <taxon>Bacilli</taxon>
        <taxon>Lactobacillales</taxon>
        <taxon>Carnobacteriaceae</taxon>
        <taxon>Trichococcus</taxon>
    </lineage>
</organism>
<dbReference type="PROSITE" id="PS51257">
    <property type="entry name" value="PROKAR_LIPOPROTEIN"/>
    <property type="match status" value="1"/>
</dbReference>
<evidence type="ECO:0000256" key="1">
    <source>
        <dbReference type="SAM" id="SignalP"/>
    </source>
</evidence>
<sequence length="136" mass="15372">MLKKQKKFLSILFFSGLLMLLVACVKTENSPIVAIANESEYEEVVALDEAYLYFGFDDCPYCKEFRPILEEKLTEAGQTAYYYNTKKRFNDANYDEVLDTYGVEFVPLLIKLEDGKAVGSVNLDTVADLPALLTAQ</sequence>
<dbReference type="CDD" id="cd02947">
    <property type="entry name" value="TRX_family"/>
    <property type="match status" value="1"/>
</dbReference>
<reference evidence="2 3" key="1">
    <citation type="submission" date="2016-10" db="EMBL/GenBank/DDBJ databases">
        <authorList>
            <person name="Varghese N."/>
            <person name="Submissions S."/>
        </authorList>
    </citation>
    <scope>NUCLEOTIDE SEQUENCE [LARGE SCALE GENOMIC DNA]</scope>
    <source>
        <strain evidence="2 3">DSM 14526</strain>
    </source>
</reference>
<dbReference type="AlphaFoldDB" id="A0AB38A015"/>
<evidence type="ECO:0000313" key="2">
    <source>
        <dbReference type="EMBL" id="SEA45365.1"/>
    </source>
</evidence>
<dbReference type="Proteomes" id="UP000199042">
    <property type="component" value="Unassembled WGS sequence"/>
</dbReference>
<keyword evidence="1" id="KW-0732">Signal</keyword>
<dbReference type="Pfam" id="PF20207">
    <property type="entry name" value="DUF6568"/>
    <property type="match status" value="1"/>
</dbReference>
<dbReference type="Gene3D" id="3.40.30.10">
    <property type="entry name" value="Glutaredoxin"/>
    <property type="match status" value="1"/>
</dbReference>
<name>A0AB38A015_9LACT</name>